<dbReference type="OrthoDB" id="651601at2759"/>
<dbReference type="InterPro" id="IPR049914">
    <property type="entry name" value="PHD1-3/5-6"/>
</dbReference>
<evidence type="ECO:0000256" key="5">
    <source>
        <dbReference type="ARBA" id="ARBA00023163"/>
    </source>
</evidence>
<evidence type="ECO:0000313" key="9">
    <source>
        <dbReference type="Proteomes" id="UP000230069"/>
    </source>
</evidence>
<evidence type="ECO:0000259" key="7">
    <source>
        <dbReference type="Pfam" id="PF23121"/>
    </source>
</evidence>
<feature type="domain" description="AIPP2-like SPOC-like" evidence="7">
    <location>
        <begin position="317"/>
        <end position="446"/>
    </location>
</feature>
<evidence type="ECO:0000256" key="6">
    <source>
        <dbReference type="SAM" id="MobiDB-lite"/>
    </source>
</evidence>
<name>A0A2G5F547_AQUCA</name>
<keyword evidence="5" id="KW-0804">Transcription</keyword>
<dbReference type="PANTHER" id="PTHR33304:SF36">
    <property type="entry name" value="GB|AAF26970.1-RELATED"/>
    <property type="match status" value="1"/>
</dbReference>
<feature type="region of interest" description="Disordered" evidence="6">
    <location>
        <begin position="183"/>
        <end position="216"/>
    </location>
</feature>
<keyword evidence="1" id="KW-0479">Metal-binding</keyword>
<sequence>MGASTQNKSSQPCDICGDIGKAKHIAICSACHKSREHIYCMHPNLQKVPESCRCKDMVGCATFHSDSLKRHHEEELQESSKRQRTWSTGNNSSKLPDARDSPSSKSAARLLSRNFVPKKVETGKVKFLPSEDVCVLSSGAKSKSFSLQGSSTSQMGTINTNRPVICKRTNVAVAASAKPFPETYHSCKSPRHPKANGLKSPLHVPSKPSFSEGSRRVAIRTRTGKKHFDDEAPCSPINRVGHVRFGVQEKCDLKKPFLQSDKHAGNTDFVRSRDHVCKEKSVAAVVHTLHSDENWVTSKFNFRNEVLPNPPALIASWEGGFEILNSPHEFHDGFQAYPPGKLSRKAHLASKQMPKVLQFMLQPRRDMWPEIFDISSPSGFDIALYFCAGNFCRSREKYKKLLELMEKQDLSLQSRLNGMELLIFHSWQLPVKSQRMNMQYYLWGVFRQYSSGDLKGKQHAIRYHLDRRIGENSARTMQ</sequence>
<keyword evidence="2" id="KW-0863">Zinc-finger</keyword>
<dbReference type="EMBL" id="KZ305019">
    <property type="protein sequence ID" value="PIA63076.1"/>
    <property type="molecule type" value="Genomic_DNA"/>
</dbReference>
<dbReference type="STRING" id="218851.A0A2G5F547"/>
<dbReference type="GO" id="GO:0140566">
    <property type="term" value="F:histone reader activity"/>
    <property type="evidence" value="ECO:0007669"/>
    <property type="project" value="InterPro"/>
</dbReference>
<gene>
    <name evidence="8" type="ORF">AQUCO_00200836v1</name>
</gene>
<dbReference type="PANTHER" id="PTHR33304">
    <property type="match status" value="1"/>
</dbReference>
<reference evidence="8 9" key="1">
    <citation type="submission" date="2017-09" db="EMBL/GenBank/DDBJ databases">
        <title>WGS assembly of Aquilegia coerulea Goldsmith.</title>
        <authorList>
            <person name="Hodges S."/>
            <person name="Kramer E."/>
            <person name="Nordborg M."/>
            <person name="Tomkins J."/>
            <person name="Borevitz J."/>
            <person name="Derieg N."/>
            <person name="Yan J."/>
            <person name="Mihaltcheva S."/>
            <person name="Hayes R.D."/>
            <person name="Rokhsar D."/>
        </authorList>
    </citation>
    <scope>NUCLEOTIDE SEQUENCE [LARGE SCALE GENOMIC DNA]</scope>
    <source>
        <strain evidence="9">cv. Goldsmith</strain>
    </source>
</reference>
<dbReference type="AlphaFoldDB" id="A0A2G5F547"/>
<feature type="region of interest" description="Disordered" evidence="6">
    <location>
        <begin position="71"/>
        <end position="110"/>
    </location>
</feature>
<organism evidence="8 9">
    <name type="scientific">Aquilegia coerulea</name>
    <name type="common">Rocky mountain columbine</name>
    <dbReference type="NCBI Taxonomy" id="218851"/>
    <lineage>
        <taxon>Eukaryota</taxon>
        <taxon>Viridiplantae</taxon>
        <taxon>Streptophyta</taxon>
        <taxon>Embryophyta</taxon>
        <taxon>Tracheophyta</taxon>
        <taxon>Spermatophyta</taxon>
        <taxon>Magnoliopsida</taxon>
        <taxon>Ranunculales</taxon>
        <taxon>Ranunculaceae</taxon>
        <taxon>Thalictroideae</taxon>
        <taxon>Aquilegia</taxon>
    </lineage>
</organism>
<feature type="compositionally biased region" description="Basic and acidic residues" evidence="6">
    <location>
        <begin position="71"/>
        <end position="81"/>
    </location>
</feature>
<dbReference type="InParanoid" id="A0A2G5F547"/>
<evidence type="ECO:0000256" key="4">
    <source>
        <dbReference type="ARBA" id="ARBA00023015"/>
    </source>
</evidence>
<dbReference type="Proteomes" id="UP000230069">
    <property type="component" value="Unassembled WGS sequence"/>
</dbReference>
<dbReference type="InterPro" id="IPR013083">
    <property type="entry name" value="Znf_RING/FYVE/PHD"/>
</dbReference>
<accession>A0A2G5F547</accession>
<evidence type="ECO:0000313" key="8">
    <source>
        <dbReference type="EMBL" id="PIA63076.1"/>
    </source>
</evidence>
<dbReference type="InterPro" id="IPR056280">
    <property type="entry name" value="AIPP2-like_SPOC"/>
</dbReference>
<keyword evidence="9" id="KW-1185">Reference proteome</keyword>
<evidence type="ECO:0000256" key="3">
    <source>
        <dbReference type="ARBA" id="ARBA00022833"/>
    </source>
</evidence>
<dbReference type="Pfam" id="PF23121">
    <property type="entry name" value="SPOC_AIPP2"/>
    <property type="match status" value="1"/>
</dbReference>
<feature type="compositionally biased region" description="Polar residues" evidence="6">
    <location>
        <begin position="85"/>
        <end position="94"/>
    </location>
</feature>
<protein>
    <recommendedName>
        <fullName evidence="7">AIPP2-like SPOC-like domain-containing protein</fullName>
    </recommendedName>
</protein>
<evidence type="ECO:0000256" key="1">
    <source>
        <dbReference type="ARBA" id="ARBA00022723"/>
    </source>
</evidence>
<dbReference type="Gene3D" id="3.30.40.10">
    <property type="entry name" value="Zinc/RING finger domain, C3HC4 (zinc finger)"/>
    <property type="match status" value="1"/>
</dbReference>
<keyword evidence="4" id="KW-0805">Transcription regulation</keyword>
<dbReference type="GO" id="GO:0034244">
    <property type="term" value="P:negative regulation of transcription elongation by RNA polymerase II"/>
    <property type="evidence" value="ECO:0007669"/>
    <property type="project" value="InterPro"/>
</dbReference>
<keyword evidence="3" id="KW-0862">Zinc</keyword>
<dbReference type="GO" id="GO:0008270">
    <property type="term" value="F:zinc ion binding"/>
    <property type="evidence" value="ECO:0007669"/>
    <property type="project" value="UniProtKB-KW"/>
</dbReference>
<evidence type="ECO:0000256" key="2">
    <source>
        <dbReference type="ARBA" id="ARBA00022771"/>
    </source>
</evidence>
<proteinExistence type="predicted"/>